<protein>
    <recommendedName>
        <fullName evidence="4">Reverse transcriptase domain-containing protein</fullName>
    </recommendedName>
</protein>
<name>V6TFY8_GIAIN</name>
<feature type="region of interest" description="Disordered" evidence="1">
    <location>
        <begin position="172"/>
        <end position="216"/>
    </location>
</feature>
<organism evidence="2 3">
    <name type="scientific">Giardia intestinalis</name>
    <name type="common">Giardia lamblia</name>
    <dbReference type="NCBI Taxonomy" id="5741"/>
    <lineage>
        <taxon>Eukaryota</taxon>
        <taxon>Metamonada</taxon>
        <taxon>Diplomonadida</taxon>
        <taxon>Hexamitidae</taxon>
        <taxon>Giardiinae</taxon>
        <taxon>Giardia</taxon>
    </lineage>
</organism>
<comment type="caution">
    <text evidence="2">The sequence shown here is derived from an EMBL/GenBank/DDBJ whole genome shotgun (WGS) entry which is preliminary data.</text>
</comment>
<proteinExistence type="predicted"/>
<reference evidence="2 3" key="2">
    <citation type="journal article" date="2013" name="Genome Biol. Evol.">
        <title>Genome sequencing of Giardia lamblia genotypes A2 and B isolates (DH and GS) and comparative analysis with the genomes of genotypes A1 and E (WB and Pig).</title>
        <authorList>
            <person name="Adam R.D."/>
            <person name="Dahlstrom E.W."/>
            <person name="Martens C.A."/>
            <person name="Bruno D.P."/>
            <person name="Barbian K.D."/>
            <person name="Ricklefs S.M."/>
            <person name="Hernandez M.M."/>
            <person name="Narla N.P."/>
            <person name="Patel R.B."/>
            <person name="Porcella S.F."/>
            <person name="Nash T.E."/>
        </authorList>
    </citation>
    <scope>NUCLEOTIDE SEQUENCE [LARGE SCALE GENOMIC DNA]</scope>
    <source>
        <strain evidence="2 3">GS</strain>
    </source>
</reference>
<evidence type="ECO:0008006" key="4">
    <source>
        <dbReference type="Google" id="ProtNLM"/>
    </source>
</evidence>
<accession>V6TFY8</accession>
<dbReference type="Proteomes" id="UP000018040">
    <property type="component" value="Unassembled WGS sequence"/>
</dbReference>
<gene>
    <name evidence="2" type="ORF">GSB_155183</name>
</gene>
<reference evidence="3" key="1">
    <citation type="submission" date="2012-02" db="EMBL/GenBank/DDBJ databases">
        <title>Genome sequencing of Giardia lamblia Genotypes A2 and B isolates (DH and GS) and comparative analysis with the genomes of Genotypes A1 and E (WB and Pig).</title>
        <authorList>
            <person name="Adam R."/>
            <person name="Dahlstrom E."/>
            <person name="Martens C."/>
            <person name="Bruno D."/>
            <person name="Barbian K."/>
            <person name="Porcella S.F."/>
            <person name="Nash T."/>
        </authorList>
    </citation>
    <scope>NUCLEOTIDE SEQUENCE</scope>
    <source>
        <strain evidence="3">GS</strain>
    </source>
</reference>
<evidence type="ECO:0000256" key="1">
    <source>
        <dbReference type="SAM" id="MobiDB-lite"/>
    </source>
</evidence>
<dbReference type="VEuPathDB" id="GiardiaDB:DHA2_153822"/>
<feature type="compositionally biased region" description="Gly residues" evidence="1">
    <location>
        <begin position="172"/>
        <end position="183"/>
    </location>
</feature>
<sequence length="216" mass="23010">DDVVVFHDAQTPPGAIIQLATEEAAAMGLEIRGDKCRSTMNGDEVSFLNHPVCPEPASLASKAVAGAEEALRKILVAPITVHQKLILLSLCVVPMVNYAPLVEITSAEADYRRFDQLIAKSFTQITNRSCDSVTDFLAYPKEKGGLGLLMPGFFHKELRRVWASLNVNTGGRPGGPVRGGAGPAGEADVLQPPPHAHAPVTRQSSDVLSPDVRPAD</sequence>
<dbReference type="AlphaFoldDB" id="V6TFY8"/>
<evidence type="ECO:0000313" key="2">
    <source>
        <dbReference type="EMBL" id="ESU37661.1"/>
    </source>
</evidence>
<feature type="non-terminal residue" evidence="2">
    <location>
        <position position="1"/>
    </location>
</feature>
<dbReference type="EMBL" id="AHHH01000535">
    <property type="protein sequence ID" value="ESU37661.1"/>
    <property type="molecule type" value="Genomic_DNA"/>
</dbReference>
<evidence type="ECO:0000313" key="3">
    <source>
        <dbReference type="Proteomes" id="UP000018040"/>
    </source>
</evidence>